<organism evidence="1 2">
    <name type="scientific">Pocillopora meandrina</name>
    <dbReference type="NCBI Taxonomy" id="46732"/>
    <lineage>
        <taxon>Eukaryota</taxon>
        <taxon>Metazoa</taxon>
        <taxon>Cnidaria</taxon>
        <taxon>Anthozoa</taxon>
        <taxon>Hexacorallia</taxon>
        <taxon>Scleractinia</taxon>
        <taxon>Astrocoeniina</taxon>
        <taxon>Pocilloporidae</taxon>
        <taxon>Pocillopora</taxon>
    </lineage>
</organism>
<comment type="caution">
    <text evidence="1">The sequence shown here is derived from an EMBL/GenBank/DDBJ whole genome shotgun (WGS) entry which is preliminary data.</text>
</comment>
<name>A0AAU9X0Z9_9CNID</name>
<evidence type="ECO:0008006" key="3">
    <source>
        <dbReference type="Google" id="ProtNLM"/>
    </source>
</evidence>
<evidence type="ECO:0000313" key="2">
    <source>
        <dbReference type="Proteomes" id="UP001159428"/>
    </source>
</evidence>
<evidence type="ECO:0000313" key="1">
    <source>
        <dbReference type="EMBL" id="CAH3133170.1"/>
    </source>
</evidence>
<dbReference type="EMBL" id="CALNXJ010000027">
    <property type="protein sequence ID" value="CAH3133170.1"/>
    <property type="molecule type" value="Genomic_DNA"/>
</dbReference>
<gene>
    <name evidence="1" type="ORF">PMEA_00015415</name>
</gene>
<protein>
    <recommendedName>
        <fullName evidence="3">LAGLIDADG endonuclease</fullName>
    </recommendedName>
</protein>
<proteinExistence type="predicted"/>
<dbReference type="Proteomes" id="UP001159428">
    <property type="component" value="Unassembled WGS sequence"/>
</dbReference>
<accession>A0AAU9X0Z9</accession>
<dbReference type="AlphaFoldDB" id="A0AAU9X0Z9"/>
<dbReference type="Gene3D" id="1.10.10.60">
    <property type="entry name" value="Homeodomain-like"/>
    <property type="match status" value="1"/>
</dbReference>
<sequence>MNDSLFSATISSVSTGPLASVTNHGDAGLLKILDRSEDTNVRLLITTYADNKHMFGGKGTKKDVFEKIAEQFTKISGHVVTGEQCMRKWGKITSKQRK</sequence>
<keyword evidence="2" id="KW-1185">Reference proteome</keyword>
<reference evidence="1 2" key="1">
    <citation type="submission" date="2022-05" db="EMBL/GenBank/DDBJ databases">
        <authorList>
            <consortium name="Genoscope - CEA"/>
            <person name="William W."/>
        </authorList>
    </citation>
    <scope>NUCLEOTIDE SEQUENCE [LARGE SCALE GENOMIC DNA]</scope>
</reference>